<dbReference type="EMBL" id="MU863988">
    <property type="protein sequence ID" value="KAK4196283.1"/>
    <property type="molecule type" value="Genomic_DNA"/>
</dbReference>
<reference evidence="2" key="2">
    <citation type="submission" date="2023-05" db="EMBL/GenBank/DDBJ databases">
        <authorList>
            <consortium name="Lawrence Berkeley National Laboratory"/>
            <person name="Steindorff A."/>
            <person name="Hensen N."/>
            <person name="Bonometti L."/>
            <person name="Westerberg I."/>
            <person name="Brannstrom I.O."/>
            <person name="Guillou S."/>
            <person name="Cros-Aarteil S."/>
            <person name="Calhoun S."/>
            <person name="Haridas S."/>
            <person name="Kuo A."/>
            <person name="Mondo S."/>
            <person name="Pangilinan J."/>
            <person name="Riley R."/>
            <person name="Labutti K."/>
            <person name="Andreopoulos B."/>
            <person name="Lipzen A."/>
            <person name="Chen C."/>
            <person name="Yanf M."/>
            <person name="Daum C."/>
            <person name="Ng V."/>
            <person name="Clum A."/>
            <person name="Ohm R."/>
            <person name="Martin F."/>
            <person name="Silar P."/>
            <person name="Natvig D."/>
            <person name="Lalanne C."/>
            <person name="Gautier V."/>
            <person name="Ament-Velasquez S.L."/>
            <person name="Kruys A."/>
            <person name="Hutchinson M.I."/>
            <person name="Powell A.J."/>
            <person name="Barry K."/>
            <person name="Miller A.N."/>
            <person name="Grigoriev I.V."/>
            <person name="Debuchy R."/>
            <person name="Gladieux P."/>
            <person name="Thoren M.H."/>
            <person name="Johannesson H."/>
        </authorList>
    </citation>
    <scope>NUCLEOTIDE SEQUENCE</scope>
    <source>
        <strain evidence="2">CBS 315.58</strain>
    </source>
</reference>
<accession>A0AAN7AR46</accession>
<proteinExistence type="predicted"/>
<feature type="chain" id="PRO_5042904129" evidence="1">
    <location>
        <begin position="16"/>
        <end position="74"/>
    </location>
</feature>
<evidence type="ECO:0000313" key="3">
    <source>
        <dbReference type="Proteomes" id="UP001303160"/>
    </source>
</evidence>
<keyword evidence="1" id="KW-0732">Signal</keyword>
<gene>
    <name evidence="2" type="ORF">QBC40DRAFT_258140</name>
</gene>
<dbReference type="Proteomes" id="UP001303160">
    <property type="component" value="Unassembled WGS sequence"/>
</dbReference>
<comment type="caution">
    <text evidence="2">The sequence shown here is derived from an EMBL/GenBank/DDBJ whole genome shotgun (WGS) entry which is preliminary data.</text>
</comment>
<feature type="signal peptide" evidence="1">
    <location>
        <begin position="1"/>
        <end position="15"/>
    </location>
</feature>
<name>A0AAN7AR46_9PEZI</name>
<protein>
    <submittedName>
        <fullName evidence="2">Uncharacterized protein</fullName>
    </submittedName>
</protein>
<organism evidence="2 3">
    <name type="scientific">Triangularia verruculosa</name>
    <dbReference type="NCBI Taxonomy" id="2587418"/>
    <lineage>
        <taxon>Eukaryota</taxon>
        <taxon>Fungi</taxon>
        <taxon>Dikarya</taxon>
        <taxon>Ascomycota</taxon>
        <taxon>Pezizomycotina</taxon>
        <taxon>Sordariomycetes</taxon>
        <taxon>Sordariomycetidae</taxon>
        <taxon>Sordariales</taxon>
        <taxon>Podosporaceae</taxon>
        <taxon>Triangularia</taxon>
    </lineage>
</organism>
<keyword evidence="3" id="KW-1185">Reference proteome</keyword>
<sequence length="74" mass="7398">MKAAIILAFATLGLASVFGKGGPGGGHGGSPGKGHGRLASFSQQSSTVPCVLRYLGYGIAAYLPISENYTAANN</sequence>
<reference evidence="2" key="1">
    <citation type="journal article" date="2023" name="Mol. Phylogenet. Evol.">
        <title>Genome-scale phylogeny and comparative genomics of the fungal order Sordariales.</title>
        <authorList>
            <person name="Hensen N."/>
            <person name="Bonometti L."/>
            <person name="Westerberg I."/>
            <person name="Brannstrom I.O."/>
            <person name="Guillou S."/>
            <person name="Cros-Aarteil S."/>
            <person name="Calhoun S."/>
            <person name="Haridas S."/>
            <person name="Kuo A."/>
            <person name="Mondo S."/>
            <person name="Pangilinan J."/>
            <person name="Riley R."/>
            <person name="LaButti K."/>
            <person name="Andreopoulos B."/>
            <person name="Lipzen A."/>
            <person name="Chen C."/>
            <person name="Yan M."/>
            <person name="Daum C."/>
            <person name="Ng V."/>
            <person name="Clum A."/>
            <person name="Steindorff A."/>
            <person name="Ohm R.A."/>
            <person name="Martin F."/>
            <person name="Silar P."/>
            <person name="Natvig D.O."/>
            <person name="Lalanne C."/>
            <person name="Gautier V."/>
            <person name="Ament-Velasquez S.L."/>
            <person name="Kruys A."/>
            <person name="Hutchinson M.I."/>
            <person name="Powell A.J."/>
            <person name="Barry K."/>
            <person name="Miller A.N."/>
            <person name="Grigoriev I.V."/>
            <person name="Debuchy R."/>
            <person name="Gladieux P."/>
            <person name="Hiltunen Thoren M."/>
            <person name="Johannesson H."/>
        </authorList>
    </citation>
    <scope>NUCLEOTIDE SEQUENCE</scope>
    <source>
        <strain evidence="2">CBS 315.58</strain>
    </source>
</reference>
<dbReference type="AlphaFoldDB" id="A0AAN7AR46"/>
<evidence type="ECO:0000313" key="2">
    <source>
        <dbReference type="EMBL" id="KAK4196283.1"/>
    </source>
</evidence>
<evidence type="ECO:0000256" key="1">
    <source>
        <dbReference type="SAM" id="SignalP"/>
    </source>
</evidence>